<dbReference type="Proteomes" id="UP000319255">
    <property type="component" value="Unassembled WGS sequence"/>
</dbReference>
<protein>
    <submittedName>
        <fullName evidence="3">Glycosyltransferase</fullName>
    </submittedName>
</protein>
<name>A0A501WK11_9RHOB</name>
<dbReference type="Gene3D" id="3.40.50.2000">
    <property type="entry name" value="Glycogen Phosphorylase B"/>
    <property type="match status" value="2"/>
</dbReference>
<accession>A0A501WK11</accession>
<dbReference type="AlphaFoldDB" id="A0A501WK11"/>
<evidence type="ECO:0000259" key="2">
    <source>
        <dbReference type="Pfam" id="PF13439"/>
    </source>
</evidence>
<evidence type="ECO:0000313" key="4">
    <source>
        <dbReference type="Proteomes" id="UP000319255"/>
    </source>
</evidence>
<keyword evidence="4" id="KW-1185">Reference proteome</keyword>
<dbReference type="PANTHER" id="PTHR12526">
    <property type="entry name" value="GLYCOSYLTRANSFERASE"/>
    <property type="match status" value="1"/>
</dbReference>
<organism evidence="3 4">
    <name type="scientific">Amaricoccus solimangrovi</name>
    <dbReference type="NCBI Taxonomy" id="2589815"/>
    <lineage>
        <taxon>Bacteria</taxon>
        <taxon>Pseudomonadati</taxon>
        <taxon>Pseudomonadota</taxon>
        <taxon>Alphaproteobacteria</taxon>
        <taxon>Rhodobacterales</taxon>
        <taxon>Paracoccaceae</taxon>
        <taxon>Amaricoccus</taxon>
    </lineage>
</organism>
<dbReference type="Pfam" id="PF13439">
    <property type="entry name" value="Glyco_transf_4"/>
    <property type="match status" value="1"/>
</dbReference>
<comment type="caution">
    <text evidence="3">The sequence shown here is derived from an EMBL/GenBank/DDBJ whole genome shotgun (WGS) entry which is preliminary data.</text>
</comment>
<feature type="domain" description="Glycosyl transferase family 1" evidence="1">
    <location>
        <begin position="205"/>
        <end position="361"/>
    </location>
</feature>
<dbReference type="PANTHER" id="PTHR12526:SF630">
    <property type="entry name" value="GLYCOSYLTRANSFERASE"/>
    <property type="match status" value="1"/>
</dbReference>
<dbReference type="Pfam" id="PF00534">
    <property type="entry name" value="Glycos_transf_1"/>
    <property type="match status" value="1"/>
</dbReference>
<dbReference type="InterPro" id="IPR028098">
    <property type="entry name" value="Glyco_trans_4-like_N"/>
</dbReference>
<dbReference type="EMBL" id="VFRP01000017">
    <property type="protein sequence ID" value="TPE49112.1"/>
    <property type="molecule type" value="Genomic_DNA"/>
</dbReference>
<evidence type="ECO:0000259" key="1">
    <source>
        <dbReference type="Pfam" id="PF00534"/>
    </source>
</evidence>
<dbReference type="InterPro" id="IPR001296">
    <property type="entry name" value="Glyco_trans_1"/>
</dbReference>
<dbReference type="CDD" id="cd03811">
    <property type="entry name" value="GT4_GT28_WabH-like"/>
    <property type="match status" value="1"/>
</dbReference>
<proteinExistence type="predicted"/>
<sequence>MTGPVAKHDPQAARPRVMFLLTHSAAGGAPEIWSNLAEGFARRGYPVRLAALYPPEDEAPQPAAGEHDWLYVRARKPGNPLGGVGLFRDLVGFLRRHAPDVIFTALPAADLLVPLAAQFLPARTRVVVSHHSPVDTYAAPLRAAEALTGRLPRVSAIVSVSEAVGRSLDGRSPAYRARTRVIHNSLPPAIEHHLETLAARRRDRPERRELVAVGRLAAQKNCDILLLALARVRDASLTFVGTGPDEPKLRAMVTELGLDGRVRFLGQRTRTEALDLLADSDVFLQPSLFEGHSLALIEASKIGIPLVVSDVPSQVEGVTGPDGNRCGIVVGARDEVALAAEIQRLLDDPAYRRDWTERARRLGESVRFEKTVAAYEALVPAEGRGR</sequence>
<evidence type="ECO:0000313" key="3">
    <source>
        <dbReference type="EMBL" id="TPE49112.1"/>
    </source>
</evidence>
<reference evidence="3 4" key="1">
    <citation type="submission" date="2019-06" db="EMBL/GenBank/DDBJ databases">
        <title>A novel bacterium of genus Amaricoccus, isolated from marine sediment.</title>
        <authorList>
            <person name="Huang H."/>
            <person name="Mo K."/>
            <person name="Hu Y."/>
        </authorList>
    </citation>
    <scope>NUCLEOTIDE SEQUENCE [LARGE SCALE GENOMIC DNA]</scope>
    <source>
        <strain evidence="3 4">HB172011</strain>
    </source>
</reference>
<dbReference type="OrthoDB" id="5490290at2"/>
<dbReference type="GO" id="GO:0016757">
    <property type="term" value="F:glycosyltransferase activity"/>
    <property type="evidence" value="ECO:0007669"/>
    <property type="project" value="InterPro"/>
</dbReference>
<feature type="domain" description="Glycosyltransferase subfamily 4-like N-terminal" evidence="2">
    <location>
        <begin position="27"/>
        <end position="185"/>
    </location>
</feature>
<keyword evidence="3" id="KW-0808">Transferase</keyword>
<dbReference type="SUPFAM" id="SSF53756">
    <property type="entry name" value="UDP-Glycosyltransferase/glycogen phosphorylase"/>
    <property type="match status" value="1"/>
</dbReference>
<gene>
    <name evidence="3" type="ORF">FJM51_15675</name>
</gene>